<dbReference type="InterPro" id="IPR008972">
    <property type="entry name" value="Cupredoxin"/>
</dbReference>
<dbReference type="InterPro" id="IPR039391">
    <property type="entry name" value="Phytocyanin-like"/>
</dbReference>
<evidence type="ECO:0000256" key="1">
    <source>
        <dbReference type="SAM" id="Phobius"/>
    </source>
</evidence>
<dbReference type="Pfam" id="PF02298">
    <property type="entry name" value="Cu_bind_like"/>
    <property type="match status" value="2"/>
</dbReference>
<dbReference type="InterPro" id="IPR003245">
    <property type="entry name" value="Phytocyanin_dom"/>
</dbReference>
<dbReference type="PANTHER" id="PTHR33021:SF9">
    <property type="entry name" value="PUTATIVE, EXPRESSED-RELATED"/>
    <property type="match status" value="1"/>
</dbReference>
<proteinExistence type="predicted"/>
<keyword evidence="1" id="KW-1133">Transmembrane helix</keyword>
<feature type="transmembrane region" description="Helical" evidence="1">
    <location>
        <begin position="12"/>
        <end position="34"/>
    </location>
</feature>
<accession>A0A7J6DXC9</accession>
<dbReference type="CDD" id="cd11013">
    <property type="entry name" value="Plantacyanin"/>
    <property type="match status" value="1"/>
</dbReference>
<dbReference type="GO" id="GO:0009055">
    <property type="term" value="F:electron transfer activity"/>
    <property type="evidence" value="ECO:0007669"/>
    <property type="project" value="InterPro"/>
</dbReference>
<feature type="domain" description="Phytocyanin" evidence="2">
    <location>
        <begin position="30"/>
        <end position="137"/>
    </location>
</feature>
<organism evidence="3 4">
    <name type="scientific">Cannabis sativa</name>
    <name type="common">Hemp</name>
    <name type="synonym">Marijuana</name>
    <dbReference type="NCBI Taxonomy" id="3483"/>
    <lineage>
        <taxon>Eukaryota</taxon>
        <taxon>Viridiplantae</taxon>
        <taxon>Streptophyta</taxon>
        <taxon>Embryophyta</taxon>
        <taxon>Tracheophyta</taxon>
        <taxon>Spermatophyta</taxon>
        <taxon>Magnoliopsida</taxon>
        <taxon>eudicotyledons</taxon>
        <taxon>Gunneridae</taxon>
        <taxon>Pentapetalae</taxon>
        <taxon>rosids</taxon>
        <taxon>fabids</taxon>
        <taxon>Rosales</taxon>
        <taxon>Cannabaceae</taxon>
        <taxon>Cannabis</taxon>
    </lineage>
</organism>
<evidence type="ECO:0000259" key="2">
    <source>
        <dbReference type="PROSITE" id="PS51485"/>
    </source>
</evidence>
<evidence type="ECO:0000313" key="4">
    <source>
        <dbReference type="Proteomes" id="UP000583929"/>
    </source>
</evidence>
<feature type="transmembrane region" description="Helical" evidence="1">
    <location>
        <begin position="107"/>
        <end position="127"/>
    </location>
</feature>
<name>A0A7J6DXC9_CANSA</name>
<reference evidence="3 4" key="1">
    <citation type="journal article" date="2020" name="bioRxiv">
        <title>Sequence and annotation of 42 cannabis genomes reveals extensive copy number variation in cannabinoid synthesis and pathogen resistance genes.</title>
        <authorList>
            <person name="Mckernan K.J."/>
            <person name="Helbert Y."/>
            <person name="Kane L.T."/>
            <person name="Ebling H."/>
            <person name="Zhang L."/>
            <person name="Liu B."/>
            <person name="Eaton Z."/>
            <person name="Mclaughlin S."/>
            <person name="Kingan S."/>
            <person name="Baybayan P."/>
            <person name="Concepcion G."/>
            <person name="Jordan M."/>
            <person name="Riva A."/>
            <person name="Barbazuk W."/>
            <person name="Harkins T."/>
        </authorList>
    </citation>
    <scope>NUCLEOTIDE SEQUENCE [LARGE SCALE GENOMIC DNA]</scope>
    <source>
        <strain evidence="4">cv. Jamaican Lion 4</strain>
        <tissue evidence="3">Leaf</tissue>
    </source>
</reference>
<evidence type="ECO:0000313" key="3">
    <source>
        <dbReference type="EMBL" id="KAF4350109.1"/>
    </source>
</evidence>
<dbReference type="AlphaFoldDB" id="A0A7J6DXC9"/>
<comment type="caution">
    <text evidence="3">The sequence shown here is derived from an EMBL/GenBank/DDBJ whole genome shotgun (WGS) entry which is preliminary data.</text>
</comment>
<dbReference type="SUPFAM" id="SSF49503">
    <property type="entry name" value="Cupredoxins"/>
    <property type="match status" value="2"/>
</dbReference>
<protein>
    <recommendedName>
        <fullName evidence="2">Phytocyanin domain-containing protein</fullName>
    </recommendedName>
</protein>
<feature type="domain" description="Phytocyanin" evidence="2">
    <location>
        <begin position="130"/>
        <end position="228"/>
    </location>
</feature>
<dbReference type="GO" id="GO:0005886">
    <property type="term" value="C:plasma membrane"/>
    <property type="evidence" value="ECO:0007669"/>
    <property type="project" value="TreeGrafter"/>
</dbReference>
<dbReference type="EMBL" id="JAATIQ010000610">
    <property type="protein sequence ID" value="KAF4350109.1"/>
    <property type="molecule type" value="Genomic_DNA"/>
</dbReference>
<gene>
    <name evidence="3" type="ORF">G4B88_002234</name>
</gene>
<dbReference type="Gene3D" id="2.60.40.420">
    <property type="entry name" value="Cupredoxins - blue copper proteins"/>
    <property type="match status" value="2"/>
</dbReference>
<sequence>MGGVNRGMATEAFVLMMLLIGHSVVLTSATKYVVGSSTGGWTFGAGCNWPSNGKLFKANDTLVFKYEAGHHNVVRVTKAGYRNCTAGVGAKVYSSGNDQIKLGRVNIAMATEALVLIMMIIGQSVVLTSAKHVVAFRTGGWTFGVACNWPGNGKVFKANDTLVFKYSPQHHNVVRVTKAGYLNCTAPEGARVYSSGNDNIKLVKGQNYFICTYPNHCTFGVRLNITAV</sequence>
<keyword evidence="1" id="KW-0812">Transmembrane</keyword>
<dbReference type="PROSITE" id="PS51485">
    <property type="entry name" value="PHYTOCYANIN"/>
    <property type="match status" value="2"/>
</dbReference>
<dbReference type="InterPro" id="IPR041844">
    <property type="entry name" value="Plantacyanin"/>
</dbReference>
<keyword evidence="4" id="KW-1185">Reference proteome</keyword>
<keyword evidence="1" id="KW-0472">Membrane</keyword>
<dbReference type="PANTHER" id="PTHR33021">
    <property type="entry name" value="BLUE COPPER PROTEIN"/>
    <property type="match status" value="1"/>
</dbReference>
<dbReference type="Proteomes" id="UP000583929">
    <property type="component" value="Unassembled WGS sequence"/>
</dbReference>